<sequence>MASSIHKGEEKDSCNDGVFYGNQCLSKWKGKRGFPYDTIMLGVHTALKEIHPDTITIIVPRHPQHGEQIALVSGYILVEALINLLSDAKLLEARQKAAKQAYHALSCGITENVWSLLDFHIFQIALAHQGQPKRTRTFQGMPQRKVHHKYQEEQQKLFPVLLLKAWKEEHDNLNGVRLHFCGLDEKFVAALTNT</sequence>
<dbReference type="Proteomes" id="UP001291623">
    <property type="component" value="Unassembled WGS sequence"/>
</dbReference>
<dbReference type="GO" id="GO:0016740">
    <property type="term" value="F:transferase activity"/>
    <property type="evidence" value="ECO:0007669"/>
    <property type="project" value="InterPro"/>
</dbReference>
<accession>A0AAE1R655</accession>
<proteinExistence type="predicted"/>
<keyword evidence="2" id="KW-1185">Reference proteome</keyword>
<protein>
    <submittedName>
        <fullName evidence="1">Uncharacterized protein</fullName>
    </submittedName>
</protein>
<organism evidence="1 2">
    <name type="scientific">Anisodus tanguticus</name>
    <dbReference type="NCBI Taxonomy" id="243964"/>
    <lineage>
        <taxon>Eukaryota</taxon>
        <taxon>Viridiplantae</taxon>
        <taxon>Streptophyta</taxon>
        <taxon>Embryophyta</taxon>
        <taxon>Tracheophyta</taxon>
        <taxon>Spermatophyta</taxon>
        <taxon>Magnoliopsida</taxon>
        <taxon>eudicotyledons</taxon>
        <taxon>Gunneridae</taxon>
        <taxon>Pentapetalae</taxon>
        <taxon>asterids</taxon>
        <taxon>lamiids</taxon>
        <taxon>Solanales</taxon>
        <taxon>Solanaceae</taxon>
        <taxon>Solanoideae</taxon>
        <taxon>Hyoscyameae</taxon>
        <taxon>Anisodus</taxon>
    </lineage>
</organism>
<evidence type="ECO:0000313" key="1">
    <source>
        <dbReference type="EMBL" id="KAK4345763.1"/>
    </source>
</evidence>
<dbReference type="GO" id="GO:0005886">
    <property type="term" value="C:plasma membrane"/>
    <property type="evidence" value="ECO:0007669"/>
    <property type="project" value="TreeGrafter"/>
</dbReference>
<dbReference type="Gene3D" id="3.40.50.2000">
    <property type="entry name" value="Glycogen Phosphorylase B"/>
    <property type="match status" value="1"/>
</dbReference>
<dbReference type="EMBL" id="JAVYJV010000019">
    <property type="protein sequence ID" value="KAK4345763.1"/>
    <property type="molecule type" value="Genomic_DNA"/>
</dbReference>
<dbReference type="PANTHER" id="PTHR42755:SF1">
    <property type="entry name" value="3-DEOXY-D-MANNO-OCTULOSONIC ACID TRANSFERASE, MITOCHONDRIAL-RELATED"/>
    <property type="match status" value="1"/>
</dbReference>
<dbReference type="AlphaFoldDB" id="A0AAE1R655"/>
<reference evidence="1" key="1">
    <citation type="submission" date="2023-12" db="EMBL/GenBank/DDBJ databases">
        <title>Genome assembly of Anisodus tanguticus.</title>
        <authorList>
            <person name="Wang Y.-J."/>
        </authorList>
    </citation>
    <scope>NUCLEOTIDE SEQUENCE</scope>
    <source>
        <strain evidence="1">KB-2021</strain>
        <tissue evidence="1">Leaf</tissue>
    </source>
</reference>
<dbReference type="GO" id="GO:0009245">
    <property type="term" value="P:lipid A biosynthetic process"/>
    <property type="evidence" value="ECO:0007669"/>
    <property type="project" value="TreeGrafter"/>
</dbReference>
<dbReference type="InterPro" id="IPR039901">
    <property type="entry name" value="Kdotransferase"/>
</dbReference>
<evidence type="ECO:0000313" key="2">
    <source>
        <dbReference type="Proteomes" id="UP001291623"/>
    </source>
</evidence>
<dbReference type="PANTHER" id="PTHR42755">
    <property type="entry name" value="3-DEOXY-MANNO-OCTULOSONATE CYTIDYLYLTRANSFERASE"/>
    <property type="match status" value="1"/>
</dbReference>
<name>A0AAE1R655_9SOLA</name>
<comment type="caution">
    <text evidence="1">The sequence shown here is derived from an EMBL/GenBank/DDBJ whole genome shotgun (WGS) entry which is preliminary data.</text>
</comment>
<gene>
    <name evidence="1" type="ORF">RND71_035939</name>
</gene>